<accession>A0A150GF60</accession>
<feature type="transmembrane region" description="Helical" evidence="1">
    <location>
        <begin position="13"/>
        <end position="38"/>
    </location>
</feature>
<evidence type="ECO:0000313" key="4">
    <source>
        <dbReference type="Proteomes" id="UP000075714"/>
    </source>
</evidence>
<sequence>MAQECYSGVHMRLYVPIGIAAVVLVCLAPPLGLFAVLWRSRQRLDEPRVQQQYGFLYMRYKSRFFWWESVLMLEELALVAVEVFGRGLPAVSHHILLMLAAFILVSMVNMACAPTRSRLVGLLEFLSMGVLGLTVTLSLYFVVGTELISSGVQGFLGVLIVFINVALLFTLLLAVLMKSWPSVRTKSFKLWQGASKRLNGPCFGGAN</sequence>
<dbReference type="PANTHER" id="PTHR19862">
    <property type="entry name" value="WD REPEAT-CONTAINING PROTEIN 48"/>
    <property type="match status" value="1"/>
</dbReference>
<feature type="domain" description="TRP C-terminal" evidence="2">
    <location>
        <begin position="46"/>
        <end position="179"/>
    </location>
</feature>
<evidence type="ECO:0000313" key="3">
    <source>
        <dbReference type="EMBL" id="KXZ48464.1"/>
    </source>
</evidence>
<keyword evidence="1" id="KW-1133">Transmembrane helix</keyword>
<dbReference type="EMBL" id="LSYV01000028">
    <property type="protein sequence ID" value="KXZ48464.1"/>
    <property type="molecule type" value="Genomic_DNA"/>
</dbReference>
<evidence type="ECO:0000259" key="2">
    <source>
        <dbReference type="Pfam" id="PF06011"/>
    </source>
</evidence>
<feature type="transmembrane region" description="Helical" evidence="1">
    <location>
        <begin position="119"/>
        <end position="143"/>
    </location>
</feature>
<keyword evidence="1" id="KW-0472">Membrane</keyword>
<dbReference type="AlphaFoldDB" id="A0A150GF60"/>
<dbReference type="Proteomes" id="UP000075714">
    <property type="component" value="Unassembled WGS sequence"/>
</dbReference>
<dbReference type="PANTHER" id="PTHR19862:SF14">
    <property type="entry name" value="WD REPEAT-CONTAINING PROTEIN 48"/>
    <property type="match status" value="1"/>
</dbReference>
<keyword evidence="4" id="KW-1185">Reference proteome</keyword>
<feature type="transmembrane region" description="Helical" evidence="1">
    <location>
        <begin position="155"/>
        <end position="176"/>
    </location>
</feature>
<comment type="caution">
    <text evidence="3">The sequence shown here is derived from an EMBL/GenBank/DDBJ whole genome shotgun (WGS) entry which is preliminary data.</text>
</comment>
<protein>
    <recommendedName>
        <fullName evidence="2">TRP C-terminal domain-containing protein</fullName>
    </recommendedName>
</protein>
<reference evidence="4" key="1">
    <citation type="journal article" date="2016" name="Nat. Commun.">
        <title>The Gonium pectorale genome demonstrates co-option of cell cycle regulation during the evolution of multicellularity.</title>
        <authorList>
            <person name="Hanschen E.R."/>
            <person name="Marriage T.N."/>
            <person name="Ferris P.J."/>
            <person name="Hamaji T."/>
            <person name="Toyoda A."/>
            <person name="Fujiyama A."/>
            <person name="Neme R."/>
            <person name="Noguchi H."/>
            <person name="Minakuchi Y."/>
            <person name="Suzuki M."/>
            <person name="Kawai-Toyooka H."/>
            <person name="Smith D.R."/>
            <person name="Sparks H."/>
            <person name="Anderson J."/>
            <person name="Bakaric R."/>
            <person name="Luria V."/>
            <person name="Karger A."/>
            <person name="Kirschner M.W."/>
            <person name="Durand P.M."/>
            <person name="Michod R.E."/>
            <person name="Nozaki H."/>
            <person name="Olson B.J."/>
        </authorList>
    </citation>
    <scope>NUCLEOTIDE SEQUENCE [LARGE SCALE GENOMIC DNA]</scope>
    <source>
        <strain evidence="4">NIES-2863</strain>
    </source>
</reference>
<dbReference type="OrthoDB" id="547225at2759"/>
<dbReference type="Pfam" id="PF06011">
    <property type="entry name" value="TRP"/>
    <property type="match status" value="1"/>
</dbReference>
<dbReference type="InterPro" id="IPR010308">
    <property type="entry name" value="TRP_C"/>
</dbReference>
<organism evidence="3 4">
    <name type="scientific">Gonium pectorale</name>
    <name type="common">Green alga</name>
    <dbReference type="NCBI Taxonomy" id="33097"/>
    <lineage>
        <taxon>Eukaryota</taxon>
        <taxon>Viridiplantae</taxon>
        <taxon>Chlorophyta</taxon>
        <taxon>core chlorophytes</taxon>
        <taxon>Chlorophyceae</taxon>
        <taxon>CS clade</taxon>
        <taxon>Chlamydomonadales</taxon>
        <taxon>Volvocaceae</taxon>
        <taxon>Gonium</taxon>
    </lineage>
</organism>
<keyword evidence="1" id="KW-0812">Transmembrane</keyword>
<proteinExistence type="predicted"/>
<feature type="transmembrane region" description="Helical" evidence="1">
    <location>
        <begin position="64"/>
        <end position="85"/>
    </location>
</feature>
<name>A0A150GF60_GONPE</name>
<dbReference type="GO" id="GO:0043130">
    <property type="term" value="F:ubiquitin binding"/>
    <property type="evidence" value="ECO:0007669"/>
    <property type="project" value="TreeGrafter"/>
</dbReference>
<gene>
    <name evidence="3" type="ORF">GPECTOR_27g634</name>
</gene>
<dbReference type="InterPro" id="IPR051246">
    <property type="entry name" value="WDR48"/>
</dbReference>
<evidence type="ECO:0000256" key="1">
    <source>
        <dbReference type="SAM" id="Phobius"/>
    </source>
</evidence>
<feature type="transmembrane region" description="Helical" evidence="1">
    <location>
        <begin position="91"/>
        <end position="112"/>
    </location>
</feature>
<dbReference type="GO" id="GO:0000724">
    <property type="term" value="P:double-strand break repair via homologous recombination"/>
    <property type="evidence" value="ECO:0007669"/>
    <property type="project" value="TreeGrafter"/>
</dbReference>